<name>A0A0D0AKT3_9AGAR</name>
<dbReference type="HOGENOM" id="CLU_010194_44_4_1"/>
<keyword evidence="1" id="KW-0560">Oxidoreductase</keyword>
<accession>A0A0D0AKT3</accession>
<dbReference type="OrthoDB" id="542013at2759"/>
<dbReference type="Gene3D" id="3.40.50.720">
    <property type="entry name" value="NAD(P)-binding Rossmann-like Domain"/>
    <property type="match status" value="1"/>
</dbReference>
<keyword evidence="3" id="KW-1185">Reference proteome</keyword>
<dbReference type="SUPFAM" id="SSF51735">
    <property type="entry name" value="NAD(P)-binding Rossmann-fold domains"/>
    <property type="match status" value="1"/>
</dbReference>
<proteinExistence type="predicted"/>
<evidence type="ECO:0000313" key="3">
    <source>
        <dbReference type="Proteomes" id="UP000053593"/>
    </source>
</evidence>
<protein>
    <submittedName>
        <fullName evidence="2">Uncharacterized protein</fullName>
    </submittedName>
</protein>
<evidence type="ECO:0000256" key="1">
    <source>
        <dbReference type="ARBA" id="ARBA00023002"/>
    </source>
</evidence>
<dbReference type="GO" id="GO:0016491">
    <property type="term" value="F:oxidoreductase activity"/>
    <property type="evidence" value="ECO:0007669"/>
    <property type="project" value="UniProtKB-KW"/>
</dbReference>
<organism evidence="2 3">
    <name type="scientific">Collybiopsis luxurians FD-317 M1</name>
    <dbReference type="NCBI Taxonomy" id="944289"/>
    <lineage>
        <taxon>Eukaryota</taxon>
        <taxon>Fungi</taxon>
        <taxon>Dikarya</taxon>
        <taxon>Basidiomycota</taxon>
        <taxon>Agaricomycotina</taxon>
        <taxon>Agaricomycetes</taxon>
        <taxon>Agaricomycetidae</taxon>
        <taxon>Agaricales</taxon>
        <taxon>Marasmiineae</taxon>
        <taxon>Omphalotaceae</taxon>
        <taxon>Collybiopsis</taxon>
        <taxon>Collybiopsis luxurians</taxon>
    </lineage>
</organism>
<dbReference type="PANTHER" id="PTHR43157">
    <property type="entry name" value="PHOSPHATIDYLINOSITOL-GLYCAN BIOSYNTHESIS CLASS F PROTEIN-RELATED"/>
    <property type="match status" value="1"/>
</dbReference>
<evidence type="ECO:0000313" key="2">
    <source>
        <dbReference type="EMBL" id="KIK50850.1"/>
    </source>
</evidence>
<dbReference type="Proteomes" id="UP000053593">
    <property type="component" value="Unassembled WGS sequence"/>
</dbReference>
<dbReference type="AlphaFoldDB" id="A0A0D0AKT3"/>
<dbReference type="PRINTS" id="PR00081">
    <property type="entry name" value="GDHRDH"/>
</dbReference>
<dbReference type="PANTHER" id="PTHR43157:SF31">
    <property type="entry name" value="PHOSPHATIDYLINOSITOL-GLYCAN BIOSYNTHESIS CLASS F PROTEIN"/>
    <property type="match status" value="1"/>
</dbReference>
<dbReference type="InterPro" id="IPR002347">
    <property type="entry name" value="SDR_fam"/>
</dbReference>
<dbReference type="Pfam" id="PF00106">
    <property type="entry name" value="adh_short"/>
    <property type="match status" value="1"/>
</dbReference>
<gene>
    <name evidence="2" type="ORF">GYMLUDRAFT_208986</name>
</gene>
<dbReference type="InterPro" id="IPR036291">
    <property type="entry name" value="NAD(P)-bd_dom_sf"/>
</dbReference>
<sequence>MGHLTLWRFIREQYQTIKPVETVDLTGQTVIVTGANNGLGFEAAKHFARMNPERLILACRNQEKGNEAVSKLSQETGYTRAQVWILDLASFASVREFADRFEREGGGRLDILVENAGISGQTTYQQTGDGYSSVLQTNVLGPSLHALLLLPYIVQTVEKYGTKPRIVFVSSDTHYWASFDDKSKKFVDQPNMIEGLSSRGYFDKIPMHNRYFDSKLLNVLFARALQARIGAKTPSIIVNAVNPGYCYSGFRQSFTGVQAVFDWLMEKLLAMTTEEGGRQLVWAAVGGSGGSTGEQEKLKGGYVSFGEVVEPSDYSMSEEGLKVEEKYWNQQLEILKGQDGRVKQIVDRHLQD</sequence>
<reference evidence="2 3" key="1">
    <citation type="submission" date="2014-04" db="EMBL/GenBank/DDBJ databases">
        <title>Evolutionary Origins and Diversification of the Mycorrhizal Mutualists.</title>
        <authorList>
            <consortium name="DOE Joint Genome Institute"/>
            <consortium name="Mycorrhizal Genomics Consortium"/>
            <person name="Kohler A."/>
            <person name="Kuo A."/>
            <person name="Nagy L.G."/>
            <person name="Floudas D."/>
            <person name="Copeland A."/>
            <person name="Barry K.W."/>
            <person name="Cichocki N."/>
            <person name="Veneault-Fourrey C."/>
            <person name="LaButti K."/>
            <person name="Lindquist E.A."/>
            <person name="Lipzen A."/>
            <person name="Lundell T."/>
            <person name="Morin E."/>
            <person name="Murat C."/>
            <person name="Riley R."/>
            <person name="Ohm R."/>
            <person name="Sun H."/>
            <person name="Tunlid A."/>
            <person name="Henrissat B."/>
            <person name="Grigoriev I.V."/>
            <person name="Hibbett D.S."/>
            <person name="Martin F."/>
        </authorList>
    </citation>
    <scope>NUCLEOTIDE SEQUENCE [LARGE SCALE GENOMIC DNA]</scope>
    <source>
        <strain evidence="2 3">FD-317 M1</strain>
    </source>
</reference>
<dbReference type="EMBL" id="KN834882">
    <property type="protein sequence ID" value="KIK50850.1"/>
    <property type="molecule type" value="Genomic_DNA"/>
</dbReference>